<keyword evidence="3" id="KW-1185">Reference proteome</keyword>
<comment type="caution">
    <text evidence="2">The sequence shown here is derived from an EMBL/GenBank/DDBJ whole genome shotgun (WGS) entry which is preliminary data.</text>
</comment>
<reference evidence="3" key="1">
    <citation type="submission" date="2019-07" db="EMBL/GenBank/DDBJ databases">
        <title>De Novo Assembly of kiwifruit Actinidia rufa.</title>
        <authorList>
            <person name="Sugita-Konishi S."/>
            <person name="Sato K."/>
            <person name="Mori E."/>
            <person name="Abe Y."/>
            <person name="Kisaki G."/>
            <person name="Hamano K."/>
            <person name="Suezawa K."/>
            <person name="Otani M."/>
            <person name="Fukuda T."/>
            <person name="Manabe T."/>
            <person name="Gomi K."/>
            <person name="Tabuchi M."/>
            <person name="Akimitsu K."/>
            <person name="Kataoka I."/>
        </authorList>
    </citation>
    <scope>NUCLEOTIDE SEQUENCE [LARGE SCALE GENOMIC DNA]</scope>
    <source>
        <strain evidence="3">cv. Fuchu</strain>
    </source>
</reference>
<proteinExistence type="predicted"/>
<feature type="compositionally biased region" description="Low complexity" evidence="1">
    <location>
        <begin position="22"/>
        <end position="37"/>
    </location>
</feature>
<feature type="region of interest" description="Disordered" evidence="1">
    <location>
        <begin position="84"/>
        <end position="114"/>
    </location>
</feature>
<dbReference type="Proteomes" id="UP000585474">
    <property type="component" value="Unassembled WGS sequence"/>
</dbReference>
<dbReference type="AlphaFoldDB" id="A0A7J0DWD5"/>
<gene>
    <name evidence="2" type="ORF">Acr_00g0084510</name>
</gene>
<evidence type="ECO:0000313" key="3">
    <source>
        <dbReference type="Proteomes" id="UP000585474"/>
    </source>
</evidence>
<dbReference type="OrthoDB" id="1697802at2759"/>
<evidence type="ECO:0000256" key="1">
    <source>
        <dbReference type="SAM" id="MobiDB-lite"/>
    </source>
</evidence>
<dbReference type="EMBL" id="BJWL01000417">
    <property type="protein sequence ID" value="GFS43272.1"/>
    <property type="molecule type" value="Genomic_DNA"/>
</dbReference>
<feature type="compositionally biased region" description="Basic and acidic residues" evidence="1">
    <location>
        <begin position="99"/>
        <end position="113"/>
    </location>
</feature>
<sequence>MTKSPKSSPSNSPHYHTNGTVPSSSSVPPPSISNKSSTHQSPLHSNASFSQPHLVDLATCNHQRVWRSVTRTLRRYLMCFKPEEPRTKEKGKSNVLENGGDRKSTMNDGEKSPRNCNYYSEMNDEERQEQIKQAIIYCKNSTCKDDDPHKRRSFAVYLNC</sequence>
<evidence type="ECO:0000313" key="2">
    <source>
        <dbReference type="EMBL" id="GFS43272.1"/>
    </source>
</evidence>
<feature type="compositionally biased region" description="Polar residues" evidence="1">
    <location>
        <begin position="38"/>
        <end position="47"/>
    </location>
</feature>
<feature type="compositionally biased region" description="Low complexity" evidence="1">
    <location>
        <begin position="1"/>
        <end position="13"/>
    </location>
</feature>
<name>A0A7J0DWD5_9ERIC</name>
<accession>A0A7J0DWD5</accession>
<feature type="region of interest" description="Disordered" evidence="1">
    <location>
        <begin position="1"/>
        <end position="47"/>
    </location>
</feature>
<protein>
    <submittedName>
        <fullName evidence="2">Uncharacterized protein</fullName>
    </submittedName>
</protein>
<organism evidence="2 3">
    <name type="scientific">Actinidia rufa</name>
    <dbReference type="NCBI Taxonomy" id="165716"/>
    <lineage>
        <taxon>Eukaryota</taxon>
        <taxon>Viridiplantae</taxon>
        <taxon>Streptophyta</taxon>
        <taxon>Embryophyta</taxon>
        <taxon>Tracheophyta</taxon>
        <taxon>Spermatophyta</taxon>
        <taxon>Magnoliopsida</taxon>
        <taxon>eudicotyledons</taxon>
        <taxon>Gunneridae</taxon>
        <taxon>Pentapetalae</taxon>
        <taxon>asterids</taxon>
        <taxon>Ericales</taxon>
        <taxon>Actinidiaceae</taxon>
        <taxon>Actinidia</taxon>
    </lineage>
</organism>